<reference evidence="1 2" key="1">
    <citation type="submission" date="2014-12" db="EMBL/GenBank/DDBJ databases">
        <title>Draft genome sequences of 29 type strains of Enterococci.</title>
        <authorList>
            <person name="Zhong Z."/>
            <person name="Sun Z."/>
            <person name="Liu W."/>
            <person name="Zhang W."/>
            <person name="Zhang H."/>
        </authorList>
    </citation>
    <scope>NUCLEOTIDE SEQUENCE [LARGE SCALE GENOMIC DNA]</scope>
    <source>
        <strain evidence="1 2">DSM 22802</strain>
    </source>
</reference>
<sequence>MNEMILMPLPHYGFDPTEAAVPWKYLAERGVKIVFATPDGKPAATDERLITGKGFGPFKKFLMATPEAIAAYREMFRSSAFQQPIQYASIATEKYTAILLPGGHDKGMKTYLESSILQTKVAEFFTSQKLVGAICHGTVLAARATDPQTKHSVLYEYQTTALLKNQEMEAYYLTALWLKDYYRTYPVTVEAEVKSVLKSPEQFHTGSFSVKRDSETDESPALVVEDRNYLSARWPGDAHTFAKKFFQRLQEME</sequence>
<protein>
    <recommendedName>
        <fullName evidence="3">DJ-1/PfpI domain-containing protein</fullName>
    </recommendedName>
</protein>
<comment type="caution">
    <text evidence="1">The sequence shown here is derived from an EMBL/GenBank/DDBJ whole genome shotgun (WGS) entry which is preliminary data.</text>
</comment>
<dbReference type="PANTHER" id="PTHR43068:SF1">
    <property type="entry name" value="SLR1854 PROTEIN"/>
    <property type="match status" value="1"/>
</dbReference>
<proteinExistence type="predicted"/>
<dbReference type="Pfam" id="PF17124">
    <property type="entry name" value="ThiJ_like"/>
    <property type="match status" value="1"/>
</dbReference>
<dbReference type="EMBL" id="JXKM01000003">
    <property type="protein sequence ID" value="OJG36516.1"/>
    <property type="molecule type" value="Genomic_DNA"/>
</dbReference>
<dbReference type="STRING" id="319970.RV00_GL001875"/>
<keyword evidence="2" id="KW-1185">Reference proteome</keyword>
<evidence type="ECO:0000313" key="2">
    <source>
        <dbReference type="Proteomes" id="UP000183700"/>
    </source>
</evidence>
<dbReference type="InterPro" id="IPR029062">
    <property type="entry name" value="Class_I_gatase-like"/>
</dbReference>
<dbReference type="PANTHER" id="PTHR43068">
    <property type="entry name" value="SLR1854 PROTEIN"/>
    <property type="match status" value="1"/>
</dbReference>
<dbReference type="Proteomes" id="UP000183700">
    <property type="component" value="Unassembled WGS sequence"/>
</dbReference>
<evidence type="ECO:0000313" key="1">
    <source>
        <dbReference type="EMBL" id="OJG36516.1"/>
    </source>
</evidence>
<dbReference type="AlphaFoldDB" id="A0A1L8SX14"/>
<dbReference type="SUPFAM" id="SSF52317">
    <property type="entry name" value="Class I glutamine amidotransferase-like"/>
    <property type="match status" value="1"/>
</dbReference>
<dbReference type="InterPro" id="IPR032633">
    <property type="entry name" value="ThiJ-like"/>
</dbReference>
<accession>A0A1L8SX14</accession>
<gene>
    <name evidence="1" type="ORF">RV00_GL001875</name>
</gene>
<evidence type="ECO:0008006" key="3">
    <source>
        <dbReference type="Google" id="ProtNLM"/>
    </source>
</evidence>
<name>A0A1L8SX14_9ENTE</name>
<dbReference type="Gene3D" id="3.40.50.880">
    <property type="match status" value="1"/>
</dbReference>
<dbReference type="OrthoDB" id="9792284at2"/>
<organism evidence="1 2">
    <name type="scientific">Enterococcus devriesei</name>
    <dbReference type="NCBI Taxonomy" id="319970"/>
    <lineage>
        <taxon>Bacteria</taxon>
        <taxon>Bacillati</taxon>
        <taxon>Bacillota</taxon>
        <taxon>Bacilli</taxon>
        <taxon>Lactobacillales</taxon>
        <taxon>Enterococcaceae</taxon>
        <taxon>Enterococcus</taxon>
    </lineage>
</organism>